<reference evidence="1 2" key="1">
    <citation type="submission" date="2019-03" db="EMBL/GenBank/DDBJ databases">
        <title>Deep-cultivation of Planctomycetes and their phenomic and genomic characterization uncovers novel biology.</title>
        <authorList>
            <person name="Wiegand S."/>
            <person name="Jogler M."/>
            <person name="Boedeker C."/>
            <person name="Pinto D."/>
            <person name="Vollmers J."/>
            <person name="Rivas-Marin E."/>
            <person name="Kohn T."/>
            <person name="Peeters S.H."/>
            <person name="Heuer A."/>
            <person name="Rast P."/>
            <person name="Oberbeckmann S."/>
            <person name="Bunk B."/>
            <person name="Jeske O."/>
            <person name="Meyerdierks A."/>
            <person name="Storesund J.E."/>
            <person name="Kallscheuer N."/>
            <person name="Luecker S."/>
            <person name="Lage O.M."/>
            <person name="Pohl T."/>
            <person name="Merkel B.J."/>
            <person name="Hornburger P."/>
            <person name="Mueller R.-W."/>
            <person name="Bruemmer F."/>
            <person name="Labrenz M."/>
            <person name="Spormann A.M."/>
            <person name="Op den Camp H."/>
            <person name="Overmann J."/>
            <person name="Amann R."/>
            <person name="Jetten M.S.M."/>
            <person name="Mascher T."/>
            <person name="Medema M.H."/>
            <person name="Devos D.P."/>
            <person name="Kaster A.-K."/>
            <person name="Ovreas L."/>
            <person name="Rohde M."/>
            <person name="Galperin M.Y."/>
            <person name="Jogler C."/>
        </authorList>
    </citation>
    <scope>NUCLEOTIDE SEQUENCE [LARGE SCALE GENOMIC DNA]</scope>
    <source>
        <strain evidence="1 2">Enr10</strain>
    </source>
</reference>
<organism evidence="1 2">
    <name type="scientific">Gimesia panareensis</name>
    <dbReference type="NCBI Taxonomy" id="2527978"/>
    <lineage>
        <taxon>Bacteria</taxon>
        <taxon>Pseudomonadati</taxon>
        <taxon>Planctomycetota</taxon>
        <taxon>Planctomycetia</taxon>
        <taxon>Planctomycetales</taxon>
        <taxon>Planctomycetaceae</taxon>
        <taxon>Gimesia</taxon>
    </lineage>
</organism>
<protein>
    <submittedName>
        <fullName evidence="1">Uncharacterized protein</fullName>
    </submittedName>
</protein>
<sequence>MADDSTTSEEPKLGSGHHKEEVPDRIYLISYPKIVFLYPTLFVSIVAAIFMTIAGESAYVGGNREHMAEVMALVFLGVFGFNMTVLAFDFPRTTSLTLFFLGVALFMGAWMLLRFNPDIVPALTNVLKGLRPWANSQMYWLFSGILGLIFICVGIYVRFDYWEVRGNELLHHHGFLSDLERFSAPNLKIDKEISDIFEYILLRSGRLVLHPRNEPRAIVLDNVPFISKKEKQITRMLGALQVQVRQDNN</sequence>
<gene>
    <name evidence="1" type="ORF">Enr10x_51850</name>
</gene>
<dbReference type="RefSeq" id="WP_145113936.1">
    <property type="nucleotide sequence ID" value="NZ_CP036277.1"/>
</dbReference>
<accession>A0A517QDY2</accession>
<keyword evidence="2" id="KW-1185">Reference proteome</keyword>
<name>A0A517QDY2_9PLAN</name>
<accession>A0A518ADH5</accession>
<dbReference type="Proteomes" id="UP000315647">
    <property type="component" value="Chromosome"/>
</dbReference>
<evidence type="ECO:0000313" key="2">
    <source>
        <dbReference type="Proteomes" id="UP000315647"/>
    </source>
</evidence>
<proteinExistence type="predicted"/>
<dbReference type="EMBL" id="CP037421">
    <property type="protein sequence ID" value="QDT29829.1"/>
    <property type="molecule type" value="Genomic_DNA"/>
</dbReference>
<dbReference type="AlphaFoldDB" id="A0A517QDY2"/>
<evidence type="ECO:0000313" key="1">
    <source>
        <dbReference type="EMBL" id="QDT29829.1"/>
    </source>
</evidence>